<evidence type="ECO:0000313" key="1">
    <source>
        <dbReference type="EMBL" id="JAD71383.1"/>
    </source>
</evidence>
<organism evidence="1">
    <name type="scientific">Arundo donax</name>
    <name type="common">Giant reed</name>
    <name type="synonym">Donax arundinaceus</name>
    <dbReference type="NCBI Taxonomy" id="35708"/>
    <lineage>
        <taxon>Eukaryota</taxon>
        <taxon>Viridiplantae</taxon>
        <taxon>Streptophyta</taxon>
        <taxon>Embryophyta</taxon>
        <taxon>Tracheophyta</taxon>
        <taxon>Spermatophyta</taxon>
        <taxon>Magnoliopsida</taxon>
        <taxon>Liliopsida</taxon>
        <taxon>Poales</taxon>
        <taxon>Poaceae</taxon>
        <taxon>PACMAD clade</taxon>
        <taxon>Arundinoideae</taxon>
        <taxon>Arundineae</taxon>
        <taxon>Arundo</taxon>
    </lineage>
</organism>
<name>A0A0A9CA97_ARUDO</name>
<accession>A0A0A9CA97</accession>
<dbReference type="EMBL" id="GBRH01226512">
    <property type="protein sequence ID" value="JAD71383.1"/>
    <property type="molecule type" value="Transcribed_RNA"/>
</dbReference>
<sequence length="24" mass="2593">MMLSPRVYLPGACLRSPSVTIETA</sequence>
<proteinExistence type="predicted"/>
<reference evidence="1" key="2">
    <citation type="journal article" date="2015" name="Data Brief">
        <title>Shoot transcriptome of the giant reed, Arundo donax.</title>
        <authorList>
            <person name="Barrero R.A."/>
            <person name="Guerrero F.D."/>
            <person name="Moolhuijzen P."/>
            <person name="Goolsby J.A."/>
            <person name="Tidwell J."/>
            <person name="Bellgard S.E."/>
            <person name="Bellgard M.I."/>
        </authorList>
    </citation>
    <scope>NUCLEOTIDE SEQUENCE</scope>
    <source>
        <tissue evidence="1">Shoot tissue taken approximately 20 cm above the soil surface</tissue>
    </source>
</reference>
<dbReference type="AlphaFoldDB" id="A0A0A9CA97"/>
<protein>
    <submittedName>
        <fullName evidence="1">Uncharacterized protein</fullName>
    </submittedName>
</protein>
<reference evidence="1" key="1">
    <citation type="submission" date="2014-09" db="EMBL/GenBank/DDBJ databases">
        <authorList>
            <person name="Magalhaes I.L.F."/>
            <person name="Oliveira U."/>
            <person name="Santos F.R."/>
            <person name="Vidigal T.H.D.A."/>
            <person name="Brescovit A.D."/>
            <person name="Santos A.J."/>
        </authorList>
    </citation>
    <scope>NUCLEOTIDE SEQUENCE</scope>
    <source>
        <tissue evidence="1">Shoot tissue taken approximately 20 cm above the soil surface</tissue>
    </source>
</reference>